<gene>
    <name evidence="2" type="ORF">VFH_I262200</name>
</gene>
<dbReference type="Proteomes" id="UP001157006">
    <property type="component" value="Chromosome 1L"/>
</dbReference>
<sequence>MNPQNSAINNEYPTLDNSNISIQEQSTSSRINNSSTNNFNKVQEDAYRKVKIGEEGKEAVEQLRTEGSTAGEKDERLEVRCVERKGGSAASLQRRTERRNRRVLAAANGEDAAFWQWRTERMNFRVLAAANGEDELPRSRYQKGGATVMSLSYSGGSVGTDRG</sequence>
<feature type="compositionally biased region" description="Polar residues" evidence="1">
    <location>
        <begin position="1"/>
        <end position="25"/>
    </location>
</feature>
<proteinExistence type="predicted"/>
<organism evidence="2 3">
    <name type="scientific">Vicia faba</name>
    <name type="common">Broad bean</name>
    <name type="synonym">Faba vulgaris</name>
    <dbReference type="NCBI Taxonomy" id="3906"/>
    <lineage>
        <taxon>Eukaryota</taxon>
        <taxon>Viridiplantae</taxon>
        <taxon>Streptophyta</taxon>
        <taxon>Embryophyta</taxon>
        <taxon>Tracheophyta</taxon>
        <taxon>Spermatophyta</taxon>
        <taxon>Magnoliopsida</taxon>
        <taxon>eudicotyledons</taxon>
        <taxon>Gunneridae</taxon>
        <taxon>Pentapetalae</taxon>
        <taxon>rosids</taxon>
        <taxon>fabids</taxon>
        <taxon>Fabales</taxon>
        <taxon>Fabaceae</taxon>
        <taxon>Papilionoideae</taxon>
        <taxon>50 kb inversion clade</taxon>
        <taxon>NPAAA clade</taxon>
        <taxon>Hologalegina</taxon>
        <taxon>IRL clade</taxon>
        <taxon>Fabeae</taxon>
        <taxon>Vicia</taxon>
    </lineage>
</organism>
<accession>A0AAV0YQ17</accession>
<dbReference type="AlphaFoldDB" id="A0AAV0YQ17"/>
<keyword evidence="3" id="KW-1185">Reference proteome</keyword>
<feature type="compositionally biased region" description="Low complexity" evidence="1">
    <location>
        <begin position="26"/>
        <end position="39"/>
    </location>
</feature>
<evidence type="ECO:0000313" key="2">
    <source>
        <dbReference type="EMBL" id="CAI8586617.1"/>
    </source>
</evidence>
<feature type="region of interest" description="Disordered" evidence="1">
    <location>
        <begin position="1"/>
        <end position="39"/>
    </location>
</feature>
<name>A0AAV0YQ17_VICFA</name>
<evidence type="ECO:0000256" key="1">
    <source>
        <dbReference type="SAM" id="MobiDB-lite"/>
    </source>
</evidence>
<dbReference type="EMBL" id="OX451736">
    <property type="protein sequence ID" value="CAI8586617.1"/>
    <property type="molecule type" value="Genomic_DNA"/>
</dbReference>
<evidence type="ECO:0000313" key="3">
    <source>
        <dbReference type="Proteomes" id="UP001157006"/>
    </source>
</evidence>
<protein>
    <submittedName>
        <fullName evidence="2">Uncharacterized protein</fullName>
    </submittedName>
</protein>
<reference evidence="2 3" key="1">
    <citation type="submission" date="2023-01" db="EMBL/GenBank/DDBJ databases">
        <authorList>
            <person name="Kreplak J."/>
        </authorList>
    </citation>
    <scope>NUCLEOTIDE SEQUENCE [LARGE SCALE GENOMIC DNA]</scope>
</reference>